<evidence type="ECO:0000256" key="4">
    <source>
        <dbReference type="SAM" id="MobiDB-lite"/>
    </source>
</evidence>
<evidence type="ECO:0000256" key="2">
    <source>
        <dbReference type="ARBA" id="ARBA00022574"/>
    </source>
</evidence>
<keyword evidence="2" id="KW-0853">WD repeat</keyword>
<reference evidence="6" key="3">
    <citation type="submission" date="2021-05" db="UniProtKB">
        <authorList>
            <consortium name="EnsemblPlants"/>
        </authorList>
    </citation>
    <scope>IDENTIFICATION</scope>
    <source>
        <strain evidence="6">cv. B73</strain>
    </source>
</reference>
<keyword evidence="7" id="KW-1185">Reference proteome</keyword>
<dbReference type="Pfam" id="PF12265">
    <property type="entry name" value="CAF1C_H4-bd"/>
    <property type="match status" value="1"/>
</dbReference>
<dbReference type="Gramene" id="Zm00001eb103830_T001">
    <property type="protein sequence ID" value="Zm00001eb103830_P001"/>
    <property type="gene ID" value="Zm00001eb103830"/>
</dbReference>
<sequence length="196" mass="21590">MDGGSSTPAGTPPTAAEMEYRNWKRNAAVLYDLVISHPLEWPSLTVKWLTRSHRSPRLVVGTHTSDEANGLGRGASAPTSPRCSRRCLGRRRPVPVHVRLQRGATPCEVNRARCMPQAAASLYGADQNVRRRGARVPSRRWLRQRKERRRCCAQGTRGGGLWLVMEPDEGGVMNRRFACGVSPLGVELCSGCTTCV</sequence>
<evidence type="ECO:0000313" key="6">
    <source>
        <dbReference type="EnsemblPlants" id="Zm00001eb103830_P001"/>
    </source>
</evidence>
<feature type="region of interest" description="Disordered" evidence="4">
    <location>
        <begin position="63"/>
        <end position="83"/>
    </location>
</feature>
<reference evidence="6" key="2">
    <citation type="submission" date="2019-07" db="EMBL/GenBank/DDBJ databases">
        <authorList>
            <person name="Seetharam A."/>
            <person name="Woodhouse M."/>
            <person name="Cannon E."/>
        </authorList>
    </citation>
    <scope>NUCLEOTIDE SEQUENCE [LARGE SCALE GENOMIC DNA]</scope>
    <source>
        <strain evidence="6">cv. B73</strain>
    </source>
</reference>
<dbReference type="InterPro" id="IPR015943">
    <property type="entry name" value="WD40/YVTN_repeat-like_dom_sf"/>
</dbReference>
<evidence type="ECO:0000259" key="5">
    <source>
        <dbReference type="Pfam" id="PF12265"/>
    </source>
</evidence>
<comment type="similarity">
    <text evidence="1">Belongs to the WD repeat RBAP46/RBAP48/MSI1 family.</text>
</comment>
<feature type="domain" description="Histone-binding protein RBBP4-like N-terminal" evidence="5">
    <location>
        <begin position="19"/>
        <end position="68"/>
    </location>
</feature>
<name>A0A804MQC7_MAIZE</name>
<dbReference type="PANTHER" id="PTHR22850">
    <property type="entry name" value="WD40 REPEAT FAMILY"/>
    <property type="match status" value="1"/>
</dbReference>
<evidence type="ECO:0000313" key="7">
    <source>
        <dbReference type="Proteomes" id="UP000007305"/>
    </source>
</evidence>
<keyword evidence="3" id="KW-0677">Repeat</keyword>
<accession>A0A804MQC7</accession>
<evidence type="ECO:0000256" key="1">
    <source>
        <dbReference type="ARBA" id="ARBA00009341"/>
    </source>
</evidence>
<evidence type="ECO:0000256" key="3">
    <source>
        <dbReference type="ARBA" id="ARBA00022737"/>
    </source>
</evidence>
<reference evidence="7" key="1">
    <citation type="submission" date="2015-12" db="EMBL/GenBank/DDBJ databases">
        <title>Update maize B73 reference genome by single molecule sequencing technologies.</title>
        <authorList>
            <consortium name="Maize Genome Sequencing Project"/>
            <person name="Ware D."/>
        </authorList>
    </citation>
    <scope>NUCLEOTIDE SEQUENCE [LARGE SCALE GENOMIC DNA]</scope>
    <source>
        <strain evidence="7">cv. B73</strain>
    </source>
</reference>
<dbReference type="InterPro" id="IPR050459">
    <property type="entry name" value="WD_repeat_RBAP46/RBAP48/MSI1"/>
</dbReference>
<dbReference type="AlphaFoldDB" id="A0A804MQC7"/>
<dbReference type="EnsemblPlants" id="Zm00001eb103830_T001">
    <property type="protein sequence ID" value="Zm00001eb103830_P001"/>
    <property type="gene ID" value="Zm00001eb103830"/>
</dbReference>
<protein>
    <recommendedName>
        <fullName evidence="5">Histone-binding protein RBBP4-like N-terminal domain-containing protein</fullName>
    </recommendedName>
</protein>
<organism evidence="6 7">
    <name type="scientific">Zea mays</name>
    <name type="common">Maize</name>
    <dbReference type="NCBI Taxonomy" id="4577"/>
    <lineage>
        <taxon>Eukaryota</taxon>
        <taxon>Viridiplantae</taxon>
        <taxon>Streptophyta</taxon>
        <taxon>Embryophyta</taxon>
        <taxon>Tracheophyta</taxon>
        <taxon>Spermatophyta</taxon>
        <taxon>Magnoliopsida</taxon>
        <taxon>Liliopsida</taxon>
        <taxon>Poales</taxon>
        <taxon>Poaceae</taxon>
        <taxon>PACMAD clade</taxon>
        <taxon>Panicoideae</taxon>
        <taxon>Andropogonodae</taxon>
        <taxon>Andropogoneae</taxon>
        <taxon>Tripsacinae</taxon>
        <taxon>Zea</taxon>
    </lineage>
</organism>
<dbReference type="FunCoup" id="A0A804MQC7">
    <property type="interactions" value="473"/>
</dbReference>
<dbReference type="InParanoid" id="A0A804MQC7"/>
<dbReference type="InterPro" id="IPR022052">
    <property type="entry name" value="Histone-bd_RBBP4-like_N"/>
</dbReference>
<proteinExistence type="inferred from homology"/>
<dbReference type="Proteomes" id="UP000007305">
    <property type="component" value="Chromosome 2"/>
</dbReference>
<dbReference type="Gene3D" id="2.130.10.10">
    <property type="entry name" value="YVTN repeat-like/Quinoprotein amine dehydrogenase"/>
    <property type="match status" value="1"/>
</dbReference>